<feature type="compositionally biased region" description="Low complexity" evidence="1">
    <location>
        <begin position="211"/>
        <end position="221"/>
    </location>
</feature>
<name>A0A8H8RJ10_9HELO</name>
<comment type="caution">
    <text evidence="2">The sequence shown here is derived from an EMBL/GenBank/DDBJ whole genome shotgun (WGS) entry which is preliminary data.</text>
</comment>
<reference evidence="2 3" key="1">
    <citation type="submission" date="2018-05" db="EMBL/GenBank/DDBJ databases">
        <title>Genome sequencing and assembly of the regulated plant pathogen Lachnellula willkommii and related sister species for the development of diagnostic species identification markers.</title>
        <authorList>
            <person name="Giroux E."/>
            <person name="Bilodeau G."/>
        </authorList>
    </citation>
    <scope>NUCLEOTIDE SEQUENCE [LARGE SCALE GENOMIC DNA]</scope>
    <source>
        <strain evidence="2 3">CBS 160.35</strain>
    </source>
</reference>
<protein>
    <submittedName>
        <fullName evidence="2">Uncharacterized protein</fullName>
    </submittedName>
</protein>
<accession>A0A8H8RJ10</accession>
<dbReference type="EMBL" id="QGMI01001065">
    <property type="protein sequence ID" value="TVY34923.1"/>
    <property type="molecule type" value="Genomic_DNA"/>
</dbReference>
<organism evidence="2 3">
    <name type="scientific">Lachnellula occidentalis</name>
    <dbReference type="NCBI Taxonomy" id="215460"/>
    <lineage>
        <taxon>Eukaryota</taxon>
        <taxon>Fungi</taxon>
        <taxon>Dikarya</taxon>
        <taxon>Ascomycota</taxon>
        <taxon>Pezizomycotina</taxon>
        <taxon>Leotiomycetes</taxon>
        <taxon>Helotiales</taxon>
        <taxon>Lachnaceae</taxon>
        <taxon>Lachnellula</taxon>
    </lineage>
</organism>
<feature type="non-terminal residue" evidence="2">
    <location>
        <position position="1"/>
    </location>
</feature>
<proteinExistence type="predicted"/>
<dbReference type="Proteomes" id="UP000443090">
    <property type="component" value="Unassembled WGS sequence"/>
</dbReference>
<keyword evidence="3" id="KW-1185">Reference proteome</keyword>
<gene>
    <name evidence="2" type="ORF">LOCC1_G006403</name>
</gene>
<feature type="region of interest" description="Disordered" evidence="1">
    <location>
        <begin position="206"/>
        <end position="235"/>
    </location>
</feature>
<evidence type="ECO:0000313" key="2">
    <source>
        <dbReference type="EMBL" id="TVY34923.1"/>
    </source>
</evidence>
<sequence>MSVPRSIYITLQYLRTDSNGQNKYHWGLYATGDSPPKGILFHASDEGRRPLDLFYERRNVSNPLRSRSMVVVLKIGDVSSASAIDRSVSRVPLMSRSRLPPGEPQWTCRVYVKQALEALNQDRILRLPASVNQLERACLAAADSYLVRKNAQSQQEPGVHNNLAWIGTTSRTTPMELDSVQRYPSLMEVDSTGRYGSSRLYGSQMEVDSTGRYGSSRSYGSQMEVDSTGRYGSSR</sequence>
<evidence type="ECO:0000313" key="3">
    <source>
        <dbReference type="Proteomes" id="UP000443090"/>
    </source>
</evidence>
<dbReference type="AlphaFoldDB" id="A0A8H8RJ10"/>
<dbReference type="InterPro" id="IPR054208">
    <property type="entry name" value="DUF6914"/>
</dbReference>
<evidence type="ECO:0000256" key="1">
    <source>
        <dbReference type="SAM" id="MobiDB-lite"/>
    </source>
</evidence>
<dbReference type="Pfam" id="PF21858">
    <property type="entry name" value="DUF6914"/>
    <property type="match status" value="1"/>
</dbReference>
<dbReference type="OrthoDB" id="3016366at2759"/>